<dbReference type="PANTHER" id="PTHR45960">
    <property type="entry name" value="GRB2-ASSOCIATED-BINDING PROTEIN"/>
    <property type="match status" value="1"/>
</dbReference>
<dbReference type="EMBL" id="MTYJ01001301">
    <property type="protein sequence ID" value="OWA55704.1"/>
    <property type="molecule type" value="Genomic_DNA"/>
</dbReference>
<proteinExistence type="predicted"/>
<dbReference type="PANTHER" id="PTHR45960:SF2">
    <property type="entry name" value="PROTEIN DAUGHTER OF SEVENLESS"/>
    <property type="match status" value="1"/>
</dbReference>
<dbReference type="Gene3D" id="2.30.29.30">
    <property type="entry name" value="Pleckstrin-homology domain (PH domain)/Phosphotyrosine-binding domain (PTB)"/>
    <property type="match status" value="1"/>
</dbReference>
<sequence length="107" mass="12236">GWRGRWFTLRTATGSPDRYVLEYAEDKKKKPSCQIDLTHCTYVVALKPMVIKDNYKHVFTVKTTKQQYYLVASSETDMTGWISVLCRVCGLSSLCSSLVELIDSYVI</sequence>
<name>A0A9X6NT68_HYPEX</name>
<dbReference type="OrthoDB" id="67516at2759"/>
<feature type="non-terminal residue" evidence="2">
    <location>
        <position position="1"/>
    </location>
</feature>
<dbReference type="PROSITE" id="PS50003">
    <property type="entry name" value="PH_DOMAIN"/>
    <property type="match status" value="1"/>
</dbReference>
<dbReference type="Pfam" id="PF00169">
    <property type="entry name" value="PH"/>
    <property type="match status" value="1"/>
</dbReference>
<evidence type="ECO:0000259" key="1">
    <source>
        <dbReference type="PROSITE" id="PS50003"/>
    </source>
</evidence>
<dbReference type="SUPFAM" id="SSF50729">
    <property type="entry name" value="PH domain-like"/>
    <property type="match status" value="1"/>
</dbReference>
<organism evidence="2 3">
    <name type="scientific">Hypsibius exemplaris</name>
    <name type="common">Freshwater tardigrade</name>
    <dbReference type="NCBI Taxonomy" id="2072580"/>
    <lineage>
        <taxon>Eukaryota</taxon>
        <taxon>Metazoa</taxon>
        <taxon>Ecdysozoa</taxon>
        <taxon>Tardigrada</taxon>
        <taxon>Eutardigrada</taxon>
        <taxon>Parachela</taxon>
        <taxon>Hypsibioidea</taxon>
        <taxon>Hypsibiidae</taxon>
        <taxon>Hypsibius</taxon>
    </lineage>
</organism>
<dbReference type="SMART" id="SM00233">
    <property type="entry name" value="PH"/>
    <property type="match status" value="1"/>
</dbReference>
<dbReference type="AlphaFoldDB" id="A0A9X6NT68"/>
<dbReference type="GO" id="GO:0035591">
    <property type="term" value="F:signaling adaptor activity"/>
    <property type="evidence" value="ECO:0007669"/>
    <property type="project" value="TreeGrafter"/>
</dbReference>
<evidence type="ECO:0000313" key="2">
    <source>
        <dbReference type="EMBL" id="OWA55704.1"/>
    </source>
</evidence>
<keyword evidence="3" id="KW-1185">Reference proteome</keyword>
<dbReference type="InterPro" id="IPR011993">
    <property type="entry name" value="PH-like_dom_sf"/>
</dbReference>
<gene>
    <name evidence="2" type="ORF">BV898_20092</name>
</gene>
<dbReference type="GO" id="GO:0007165">
    <property type="term" value="P:signal transduction"/>
    <property type="evidence" value="ECO:0007669"/>
    <property type="project" value="TreeGrafter"/>
</dbReference>
<dbReference type="Proteomes" id="UP000192578">
    <property type="component" value="Unassembled WGS sequence"/>
</dbReference>
<dbReference type="GO" id="GO:0005737">
    <property type="term" value="C:cytoplasm"/>
    <property type="evidence" value="ECO:0007669"/>
    <property type="project" value="TreeGrafter"/>
</dbReference>
<dbReference type="InterPro" id="IPR046355">
    <property type="entry name" value="Gab1-4-like"/>
</dbReference>
<dbReference type="InterPro" id="IPR001849">
    <property type="entry name" value="PH_domain"/>
</dbReference>
<accession>A0A9X6NT68</accession>
<protein>
    <recommendedName>
        <fullName evidence="1">PH domain-containing protein</fullName>
    </recommendedName>
</protein>
<reference evidence="3" key="1">
    <citation type="submission" date="2017-01" db="EMBL/GenBank/DDBJ databases">
        <title>Comparative genomics of anhydrobiosis in the tardigrade Hypsibius dujardini.</title>
        <authorList>
            <person name="Yoshida Y."/>
            <person name="Koutsovoulos G."/>
            <person name="Laetsch D."/>
            <person name="Stevens L."/>
            <person name="Kumar S."/>
            <person name="Horikawa D."/>
            <person name="Ishino K."/>
            <person name="Komine S."/>
            <person name="Tomita M."/>
            <person name="Blaxter M."/>
            <person name="Arakawa K."/>
        </authorList>
    </citation>
    <scope>NUCLEOTIDE SEQUENCE [LARGE SCALE GENOMIC DNA]</scope>
    <source>
        <strain evidence="3">Z151</strain>
    </source>
</reference>
<feature type="domain" description="PH" evidence="1">
    <location>
        <begin position="1"/>
        <end position="90"/>
    </location>
</feature>
<evidence type="ECO:0000313" key="3">
    <source>
        <dbReference type="Proteomes" id="UP000192578"/>
    </source>
</evidence>
<comment type="caution">
    <text evidence="2">The sequence shown here is derived from an EMBL/GenBank/DDBJ whole genome shotgun (WGS) entry which is preliminary data.</text>
</comment>